<dbReference type="InterPro" id="IPR002797">
    <property type="entry name" value="Polysacc_synth"/>
</dbReference>
<dbReference type="InterPro" id="IPR050833">
    <property type="entry name" value="Poly_Biosynth_Transport"/>
</dbReference>
<feature type="transmembrane region" description="Helical" evidence="6">
    <location>
        <begin position="111"/>
        <end position="132"/>
    </location>
</feature>
<evidence type="ECO:0000256" key="1">
    <source>
        <dbReference type="ARBA" id="ARBA00004651"/>
    </source>
</evidence>
<feature type="transmembrane region" description="Helical" evidence="6">
    <location>
        <begin position="289"/>
        <end position="309"/>
    </location>
</feature>
<comment type="caution">
    <text evidence="7">The sequence shown here is derived from an EMBL/GenBank/DDBJ whole genome shotgun (WGS) entry which is preliminary data.</text>
</comment>
<dbReference type="PANTHER" id="PTHR30250">
    <property type="entry name" value="PST FAMILY PREDICTED COLANIC ACID TRANSPORTER"/>
    <property type="match status" value="1"/>
</dbReference>
<keyword evidence="3 6" id="KW-0812">Transmembrane</keyword>
<feature type="transmembrane region" description="Helical" evidence="6">
    <location>
        <begin position="380"/>
        <end position="398"/>
    </location>
</feature>
<dbReference type="EMBL" id="QXJM01000030">
    <property type="protein sequence ID" value="RIE03800.1"/>
    <property type="molecule type" value="Genomic_DNA"/>
</dbReference>
<gene>
    <name evidence="7" type="ORF">D3H35_09610</name>
</gene>
<keyword evidence="5 6" id="KW-0472">Membrane</keyword>
<organism evidence="7 8">
    <name type="scientific">Cohnella faecalis</name>
    <dbReference type="NCBI Taxonomy" id="2315694"/>
    <lineage>
        <taxon>Bacteria</taxon>
        <taxon>Bacillati</taxon>
        <taxon>Bacillota</taxon>
        <taxon>Bacilli</taxon>
        <taxon>Bacillales</taxon>
        <taxon>Paenibacillaceae</taxon>
        <taxon>Cohnella</taxon>
    </lineage>
</organism>
<evidence type="ECO:0000256" key="3">
    <source>
        <dbReference type="ARBA" id="ARBA00022692"/>
    </source>
</evidence>
<evidence type="ECO:0000256" key="6">
    <source>
        <dbReference type="SAM" id="Phobius"/>
    </source>
</evidence>
<feature type="transmembrane region" description="Helical" evidence="6">
    <location>
        <begin position="75"/>
        <end position="99"/>
    </location>
</feature>
<dbReference type="PANTHER" id="PTHR30250:SF11">
    <property type="entry name" value="O-ANTIGEN TRANSPORTER-RELATED"/>
    <property type="match status" value="1"/>
</dbReference>
<evidence type="ECO:0000256" key="5">
    <source>
        <dbReference type="ARBA" id="ARBA00023136"/>
    </source>
</evidence>
<dbReference type="Pfam" id="PF01943">
    <property type="entry name" value="Polysacc_synt"/>
    <property type="match status" value="1"/>
</dbReference>
<keyword evidence="4 6" id="KW-1133">Transmembrane helix</keyword>
<feature type="transmembrane region" description="Helical" evidence="6">
    <location>
        <begin position="9"/>
        <end position="31"/>
    </location>
</feature>
<dbReference type="AlphaFoldDB" id="A0A398CNI8"/>
<feature type="transmembrane region" description="Helical" evidence="6">
    <location>
        <begin position="144"/>
        <end position="165"/>
    </location>
</feature>
<proteinExistence type="predicted"/>
<feature type="transmembrane region" description="Helical" evidence="6">
    <location>
        <begin position="243"/>
        <end position="268"/>
    </location>
</feature>
<name>A0A398CNI8_9BACL</name>
<feature type="transmembrane region" description="Helical" evidence="6">
    <location>
        <begin position="215"/>
        <end position="237"/>
    </location>
</feature>
<reference evidence="7 8" key="1">
    <citation type="submission" date="2018-09" db="EMBL/GenBank/DDBJ databases">
        <title>Cohnella cavernae sp. nov., isolated from a karst cave.</title>
        <authorList>
            <person name="Zhu H."/>
        </authorList>
    </citation>
    <scope>NUCLEOTIDE SEQUENCE [LARGE SCALE GENOMIC DNA]</scope>
    <source>
        <strain evidence="7 8">K2E09-144</strain>
    </source>
</reference>
<dbReference type="GO" id="GO:0005886">
    <property type="term" value="C:plasma membrane"/>
    <property type="evidence" value="ECO:0007669"/>
    <property type="project" value="UniProtKB-SubCell"/>
</dbReference>
<keyword evidence="2" id="KW-1003">Cell membrane</keyword>
<feature type="transmembrane region" description="Helical" evidence="6">
    <location>
        <begin position="321"/>
        <end position="343"/>
    </location>
</feature>
<evidence type="ECO:0000313" key="7">
    <source>
        <dbReference type="EMBL" id="RIE03800.1"/>
    </source>
</evidence>
<comment type="subcellular location">
    <subcellularLocation>
        <location evidence="1">Cell membrane</location>
        <topology evidence="1">Multi-pass membrane protein</topology>
    </subcellularLocation>
</comment>
<dbReference type="Proteomes" id="UP000266340">
    <property type="component" value="Unassembled WGS sequence"/>
</dbReference>
<feature type="transmembrane region" description="Helical" evidence="6">
    <location>
        <begin position="171"/>
        <end position="194"/>
    </location>
</feature>
<feature type="transmembrane region" description="Helical" evidence="6">
    <location>
        <begin position="43"/>
        <end position="63"/>
    </location>
</feature>
<evidence type="ECO:0000256" key="2">
    <source>
        <dbReference type="ARBA" id="ARBA00022475"/>
    </source>
</evidence>
<accession>A0A398CNI8</accession>
<protein>
    <submittedName>
        <fullName evidence="7">Lipopolysaccharide biosynthesis protein</fullName>
    </submittedName>
</protein>
<keyword evidence="8" id="KW-1185">Reference proteome</keyword>
<feature type="transmembrane region" description="Helical" evidence="6">
    <location>
        <begin position="355"/>
        <end position="374"/>
    </location>
</feature>
<evidence type="ECO:0000313" key="8">
    <source>
        <dbReference type="Proteomes" id="UP000266340"/>
    </source>
</evidence>
<evidence type="ECO:0000256" key="4">
    <source>
        <dbReference type="ARBA" id="ARBA00022989"/>
    </source>
</evidence>
<sequence length="430" mass="47098">MKRLFMSSFVLNIAVMVLNIATGILMARWLGPYGRGEFAAATRWAGLLVGLSAVGLPGAIIYLGKQYRERQRELFGAYLLLGMGFGLLGLLIGEMLLPFLMGGQSKELLQYARIAMLCLPFAVLTDGLIGTLQSLNLFRKVMFLRLMSPIGSLAVIGGLAFAGRIDVPGLIWWNTVLWGLFTFLITLVWVYRTLRPKLSGLKDNVRQLFRNGVKIYGGSLVSIFGGNFDQLVLSLALSPYALGLYAVASSVGGILPSVVFGALNVFLWPKLMDLPREQRQRKVERIHALLFYGTSGATLIGAALLPFALPLLYGHEYEPAVWMGMLMLAAAPVRIGCTVLLNYLNTEGKFHTVSLSEAVSVGTGFAVMMALLSFAGEEAAAIGIVAATVVKWLFVWIASRKLGIRFGALFVVHWREDLHRLSSFRKTQKA</sequence>